<evidence type="ECO:0000313" key="2">
    <source>
        <dbReference type="Proteomes" id="UP001358417"/>
    </source>
</evidence>
<accession>A0AAV9NQ19</accession>
<dbReference type="AlphaFoldDB" id="A0AAV9NQ19"/>
<dbReference type="PRINTS" id="PR00081">
    <property type="entry name" value="GDHRDH"/>
</dbReference>
<evidence type="ECO:0000313" key="1">
    <source>
        <dbReference type="EMBL" id="KAK5064439.1"/>
    </source>
</evidence>
<dbReference type="InterPro" id="IPR002347">
    <property type="entry name" value="SDR_fam"/>
</dbReference>
<dbReference type="Gene3D" id="3.40.50.720">
    <property type="entry name" value="NAD(P)-binding Rossmann-like Domain"/>
    <property type="match status" value="1"/>
</dbReference>
<evidence type="ECO:0008006" key="3">
    <source>
        <dbReference type="Google" id="ProtNLM"/>
    </source>
</evidence>
<proteinExistence type="predicted"/>
<dbReference type="PANTHER" id="PTHR45458:SF3">
    <property type="entry name" value="CHAIN DEHYDROGENASE (ATSC), PUTATIVE-RELATED"/>
    <property type="match status" value="1"/>
</dbReference>
<dbReference type="Pfam" id="PF00106">
    <property type="entry name" value="adh_short"/>
    <property type="match status" value="1"/>
</dbReference>
<dbReference type="PANTHER" id="PTHR45458">
    <property type="entry name" value="SHORT-CHAIN DEHYDROGENASE/REDUCTASE SDR"/>
    <property type="match status" value="1"/>
</dbReference>
<dbReference type="EMBL" id="JAVRRD010000001">
    <property type="protein sequence ID" value="KAK5064439.1"/>
    <property type="molecule type" value="Genomic_DNA"/>
</dbReference>
<dbReference type="SUPFAM" id="SSF51735">
    <property type="entry name" value="NAD(P)-binding Rossmann-fold domains"/>
    <property type="match status" value="1"/>
</dbReference>
<sequence length="272" mass="29565">MSVYVITGVSKGIGFELVKQISSDPNNLVIGLVRDKAATEKKVATELGKRPNVHILHADLISYASLKKAATETGKILGDRGVDYLVANGAFPSHFDAYDPIGALRDKVEELEDVSSKLFQTNVVGNIHLFNLFLPFVLKAKTKKVIAISSGHADLDLINNFEIETSTLYAASKAAMNVIVAKFNAQYKKDGVLFVSMSPGVVEVGQFANSTPEQIQSLMGFMTKIAAYAPDFKGATPVEEAIPIMRSTWEKITIEDGYGGAFISQFGNKQWI</sequence>
<dbReference type="InterPro" id="IPR052184">
    <property type="entry name" value="SDR_enzymes"/>
</dbReference>
<gene>
    <name evidence="1" type="ORF">LTR84_000272</name>
</gene>
<reference evidence="1 2" key="1">
    <citation type="submission" date="2023-08" db="EMBL/GenBank/DDBJ databases">
        <title>Black Yeasts Isolated from many extreme environments.</title>
        <authorList>
            <person name="Coleine C."/>
            <person name="Stajich J.E."/>
            <person name="Selbmann L."/>
        </authorList>
    </citation>
    <scope>NUCLEOTIDE SEQUENCE [LARGE SCALE GENOMIC DNA]</scope>
    <source>
        <strain evidence="1 2">CCFEE 5792</strain>
    </source>
</reference>
<dbReference type="Proteomes" id="UP001358417">
    <property type="component" value="Unassembled WGS sequence"/>
</dbReference>
<dbReference type="GO" id="GO:0016616">
    <property type="term" value="F:oxidoreductase activity, acting on the CH-OH group of donors, NAD or NADP as acceptor"/>
    <property type="evidence" value="ECO:0007669"/>
    <property type="project" value="TreeGrafter"/>
</dbReference>
<name>A0AAV9NQ19_9EURO</name>
<organism evidence="1 2">
    <name type="scientific">Exophiala bonariae</name>
    <dbReference type="NCBI Taxonomy" id="1690606"/>
    <lineage>
        <taxon>Eukaryota</taxon>
        <taxon>Fungi</taxon>
        <taxon>Dikarya</taxon>
        <taxon>Ascomycota</taxon>
        <taxon>Pezizomycotina</taxon>
        <taxon>Eurotiomycetes</taxon>
        <taxon>Chaetothyriomycetidae</taxon>
        <taxon>Chaetothyriales</taxon>
        <taxon>Herpotrichiellaceae</taxon>
        <taxon>Exophiala</taxon>
    </lineage>
</organism>
<keyword evidence="2" id="KW-1185">Reference proteome</keyword>
<protein>
    <recommendedName>
        <fullName evidence="3">Short chain dehydrogenase (AtsC)</fullName>
    </recommendedName>
</protein>
<comment type="caution">
    <text evidence="1">The sequence shown here is derived from an EMBL/GenBank/DDBJ whole genome shotgun (WGS) entry which is preliminary data.</text>
</comment>
<dbReference type="GeneID" id="89968494"/>
<dbReference type="InterPro" id="IPR036291">
    <property type="entry name" value="NAD(P)-bd_dom_sf"/>
</dbReference>
<dbReference type="RefSeq" id="XP_064711763.1">
    <property type="nucleotide sequence ID" value="XM_064843903.1"/>
</dbReference>